<feature type="domain" description="Reverse transcriptase zinc-binding" evidence="1">
    <location>
        <begin position="13"/>
        <end position="83"/>
    </location>
</feature>
<dbReference type="AlphaFoldDB" id="A0A7J6VF66"/>
<proteinExistence type="predicted"/>
<organism evidence="2 3">
    <name type="scientific">Thalictrum thalictroides</name>
    <name type="common">Rue-anemone</name>
    <name type="synonym">Anemone thalictroides</name>
    <dbReference type="NCBI Taxonomy" id="46969"/>
    <lineage>
        <taxon>Eukaryota</taxon>
        <taxon>Viridiplantae</taxon>
        <taxon>Streptophyta</taxon>
        <taxon>Embryophyta</taxon>
        <taxon>Tracheophyta</taxon>
        <taxon>Spermatophyta</taxon>
        <taxon>Magnoliopsida</taxon>
        <taxon>Ranunculales</taxon>
        <taxon>Ranunculaceae</taxon>
        <taxon>Thalictroideae</taxon>
        <taxon>Thalictrum</taxon>
    </lineage>
</organism>
<dbReference type="Proteomes" id="UP000554482">
    <property type="component" value="Unassembled WGS sequence"/>
</dbReference>
<dbReference type="Pfam" id="PF13966">
    <property type="entry name" value="zf-RVT"/>
    <property type="match status" value="1"/>
</dbReference>
<comment type="caution">
    <text evidence="2">The sequence shown here is derived from an EMBL/GenBank/DDBJ whole genome shotgun (WGS) entry which is preliminary data.</text>
</comment>
<evidence type="ECO:0000259" key="1">
    <source>
        <dbReference type="Pfam" id="PF13966"/>
    </source>
</evidence>
<keyword evidence="3" id="KW-1185">Reference proteome</keyword>
<reference evidence="2 3" key="1">
    <citation type="submission" date="2020-06" db="EMBL/GenBank/DDBJ databases">
        <title>Transcriptomic and genomic resources for Thalictrum thalictroides and T. hernandezii: Facilitating candidate gene discovery in an emerging model plant lineage.</title>
        <authorList>
            <person name="Arias T."/>
            <person name="Riano-Pachon D.M."/>
            <person name="Di Stilio V.S."/>
        </authorList>
    </citation>
    <scope>NUCLEOTIDE SEQUENCE [LARGE SCALE GENOMIC DNA]</scope>
    <source>
        <strain evidence="3">cv. WT478/WT964</strain>
        <tissue evidence="2">Leaves</tissue>
    </source>
</reference>
<dbReference type="OrthoDB" id="1717299at2759"/>
<dbReference type="EMBL" id="JABWDY010033009">
    <property type="protein sequence ID" value="KAF5183749.1"/>
    <property type="molecule type" value="Genomic_DNA"/>
</dbReference>
<protein>
    <recommendedName>
        <fullName evidence="1">Reverse transcriptase zinc-binding domain-containing protein</fullName>
    </recommendedName>
</protein>
<dbReference type="InterPro" id="IPR026960">
    <property type="entry name" value="RVT-Znf"/>
</dbReference>
<sequence>MYDSLLVDDNSQPNNHSKNNFKLWKCRSPLRATMFTWKILHDMIPTRTKIETHITLISTNCPLCDTAPETTHHLLFDCPFTQQ</sequence>
<evidence type="ECO:0000313" key="2">
    <source>
        <dbReference type="EMBL" id="KAF5183749.1"/>
    </source>
</evidence>
<gene>
    <name evidence="2" type="ORF">FRX31_026664</name>
</gene>
<accession>A0A7J6VF66</accession>
<feature type="non-terminal residue" evidence="2">
    <location>
        <position position="83"/>
    </location>
</feature>
<name>A0A7J6VF66_THATH</name>
<evidence type="ECO:0000313" key="3">
    <source>
        <dbReference type="Proteomes" id="UP000554482"/>
    </source>
</evidence>